<evidence type="ECO:0000256" key="5">
    <source>
        <dbReference type="ARBA" id="ARBA00023125"/>
    </source>
</evidence>
<feature type="binding site" evidence="7">
    <location>
        <position position="146"/>
    </location>
    <ligand>
        <name>Zn(2+)</name>
        <dbReference type="ChEBI" id="CHEBI:29105"/>
    </ligand>
</feature>
<dbReference type="Gene3D" id="3.30.1490.190">
    <property type="match status" value="1"/>
</dbReference>
<evidence type="ECO:0000313" key="8">
    <source>
        <dbReference type="EMBL" id="SHK03161.1"/>
    </source>
</evidence>
<dbReference type="STRING" id="1121266.SAMN02745883_01113"/>
<keyword evidence="9" id="KW-1185">Reference proteome</keyword>
<dbReference type="Gene3D" id="1.10.10.10">
    <property type="entry name" value="Winged helix-like DNA-binding domain superfamily/Winged helix DNA-binding domain"/>
    <property type="match status" value="1"/>
</dbReference>
<proteinExistence type="inferred from homology"/>
<evidence type="ECO:0000256" key="4">
    <source>
        <dbReference type="ARBA" id="ARBA00023015"/>
    </source>
</evidence>
<evidence type="ECO:0000256" key="7">
    <source>
        <dbReference type="PIRSR" id="PIRSR602481-1"/>
    </source>
</evidence>
<name>A0A1M6P5F0_9FIRM</name>
<dbReference type="CDD" id="cd07153">
    <property type="entry name" value="Fur_like"/>
    <property type="match status" value="1"/>
</dbReference>
<dbReference type="Pfam" id="PF01475">
    <property type="entry name" value="FUR"/>
    <property type="match status" value="1"/>
</dbReference>
<keyword evidence="6" id="KW-0804">Transcription</keyword>
<protein>
    <submittedName>
        <fullName evidence="8">Fe2+ or Zn2+ uptake regulation protein</fullName>
    </submittedName>
</protein>
<dbReference type="InterPro" id="IPR036388">
    <property type="entry name" value="WH-like_DNA-bd_sf"/>
</dbReference>
<dbReference type="GO" id="GO:0008270">
    <property type="term" value="F:zinc ion binding"/>
    <property type="evidence" value="ECO:0007669"/>
    <property type="project" value="TreeGrafter"/>
</dbReference>
<dbReference type="GO" id="GO:0045892">
    <property type="term" value="P:negative regulation of DNA-templated transcription"/>
    <property type="evidence" value="ECO:0007669"/>
    <property type="project" value="TreeGrafter"/>
</dbReference>
<dbReference type="GO" id="GO:0000976">
    <property type="term" value="F:transcription cis-regulatory region binding"/>
    <property type="evidence" value="ECO:0007669"/>
    <property type="project" value="TreeGrafter"/>
</dbReference>
<evidence type="ECO:0000256" key="1">
    <source>
        <dbReference type="ARBA" id="ARBA00007957"/>
    </source>
</evidence>
<organism evidence="8 9">
    <name type="scientific">Caminicella sporogenes DSM 14501</name>
    <dbReference type="NCBI Taxonomy" id="1121266"/>
    <lineage>
        <taxon>Bacteria</taxon>
        <taxon>Bacillati</taxon>
        <taxon>Bacillota</taxon>
        <taxon>Clostridia</taxon>
        <taxon>Peptostreptococcales</taxon>
        <taxon>Caminicellaceae</taxon>
        <taxon>Caminicella</taxon>
    </lineage>
</organism>
<feature type="binding site" evidence="7">
    <location>
        <position position="143"/>
    </location>
    <ligand>
        <name>Zn(2+)</name>
        <dbReference type="ChEBI" id="CHEBI:29105"/>
    </ligand>
</feature>
<dbReference type="EMBL" id="FRAJ01000007">
    <property type="protein sequence ID" value="SHK03161.1"/>
    <property type="molecule type" value="Genomic_DNA"/>
</dbReference>
<evidence type="ECO:0000256" key="6">
    <source>
        <dbReference type="ARBA" id="ARBA00023163"/>
    </source>
</evidence>
<keyword evidence="2" id="KW-0678">Repressor</keyword>
<dbReference type="PANTHER" id="PTHR33202:SF7">
    <property type="entry name" value="FERRIC UPTAKE REGULATION PROTEIN"/>
    <property type="match status" value="1"/>
</dbReference>
<dbReference type="Proteomes" id="UP000184082">
    <property type="component" value="Unassembled WGS sequence"/>
</dbReference>
<comment type="similarity">
    <text evidence="1">Belongs to the Fur family.</text>
</comment>
<keyword evidence="7" id="KW-0479">Metal-binding</keyword>
<accession>A0A1M6P5F0</accession>
<feature type="binding site" evidence="7">
    <location>
        <position position="102"/>
    </location>
    <ligand>
        <name>Zn(2+)</name>
        <dbReference type="ChEBI" id="CHEBI:29105"/>
    </ligand>
</feature>
<dbReference type="GO" id="GO:0003700">
    <property type="term" value="F:DNA-binding transcription factor activity"/>
    <property type="evidence" value="ECO:0007669"/>
    <property type="project" value="InterPro"/>
</dbReference>
<keyword evidence="4" id="KW-0805">Transcription regulation</keyword>
<dbReference type="InterPro" id="IPR043135">
    <property type="entry name" value="Fur_C"/>
</dbReference>
<evidence type="ECO:0000313" key="9">
    <source>
        <dbReference type="Proteomes" id="UP000184082"/>
    </source>
</evidence>
<dbReference type="InterPro" id="IPR002481">
    <property type="entry name" value="FUR"/>
</dbReference>
<dbReference type="AlphaFoldDB" id="A0A1M6P5F0"/>
<keyword evidence="3 7" id="KW-0862">Zinc</keyword>
<dbReference type="InterPro" id="IPR036390">
    <property type="entry name" value="WH_DNA-bd_sf"/>
</dbReference>
<evidence type="ECO:0000256" key="2">
    <source>
        <dbReference type="ARBA" id="ARBA00022491"/>
    </source>
</evidence>
<reference evidence="8 9" key="1">
    <citation type="submission" date="2016-11" db="EMBL/GenBank/DDBJ databases">
        <authorList>
            <person name="Jaros S."/>
            <person name="Januszkiewicz K."/>
            <person name="Wedrychowicz H."/>
        </authorList>
    </citation>
    <scope>NUCLEOTIDE SEQUENCE [LARGE SCALE GENOMIC DNA]</scope>
    <source>
        <strain evidence="8 9">DSM 14501</strain>
    </source>
</reference>
<dbReference type="PANTHER" id="PTHR33202">
    <property type="entry name" value="ZINC UPTAKE REGULATION PROTEIN"/>
    <property type="match status" value="1"/>
</dbReference>
<comment type="cofactor">
    <cofactor evidence="7">
        <name>Zn(2+)</name>
        <dbReference type="ChEBI" id="CHEBI:29105"/>
    </cofactor>
    <text evidence="7">Binds 1 zinc ion per subunit.</text>
</comment>
<feature type="binding site" evidence="7">
    <location>
        <position position="99"/>
    </location>
    <ligand>
        <name>Zn(2+)</name>
        <dbReference type="ChEBI" id="CHEBI:29105"/>
    </ligand>
</feature>
<keyword evidence="5" id="KW-0238">DNA-binding</keyword>
<evidence type="ECO:0000256" key="3">
    <source>
        <dbReference type="ARBA" id="ARBA00022833"/>
    </source>
</evidence>
<gene>
    <name evidence="8" type="ORF">SAMN02745883_01113</name>
</gene>
<sequence>MIKLENKIDKIKAILQKNDYRVTEGRKEIIKVFVNSNRHLSPLEVYELVKDKNISLPTVYRTIDILKSNGIIKEVSFNNERYFELKLFSQKCMHIHFRCQKCGKIIDIYDTNIILKLIEIRNELEKQYDFLIEDVSATLCGLCSECRKG</sequence>
<dbReference type="GO" id="GO:1900376">
    <property type="term" value="P:regulation of secondary metabolite biosynthetic process"/>
    <property type="evidence" value="ECO:0007669"/>
    <property type="project" value="TreeGrafter"/>
</dbReference>
<dbReference type="SUPFAM" id="SSF46785">
    <property type="entry name" value="Winged helix' DNA-binding domain"/>
    <property type="match status" value="1"/>
</dbReference>